<dbReference type="InterPro" id="IPR052974">
    <property type="entry name" value="GH79_Enzymes"/>
</dbReference>
<gene>
    <name evidence="3" type="ORF">GTA08_BOTSDO03172</name>
</gene>
<dbReference type="InterPro" id="IPR017853">
    <property type="entry name" value="GH"/>
</dbReference>
<dbReference type="AlphaFoldDB" id="A0A8H4N6K2"/>
<dbReference type="Gene3D" id="3.20.20.80">
    <property type="entry name" value="Glycosidases"/>
    <property type="match status" value="1"/>
</dbReference>
<name>A0A8H4N6K2_9PEZI</name>
<evidence type="ECO:0000313" key="4">
    <source>
        <dbReference type="Proteomes" id="UP000572817"/>
    </source>
</evidence>
<organism evidence="3 4">
    <name type="scientific">Botryosphaeria dothidea</name>
    <dbReference type="NCBI Taxonomy" id="55169"/>
    <lineage>
        <taxon>Eukaryota</taxon>
        <taxon>Fungi</taxon>
        <taxon>Dikarya</taxon>
        <taxon>Ascomycota</taxon>
        <taxon>Pezizomycotina</taxon>
        <taxon>Dothideomycetes</taxon>
        <taxon>Dothideomycetes incertae sedis</taxon>
        <taxon>Botryosphaeriales</taxon>
        <taxon>Botryosphaeriaceae</taxon>
        <taxon>Botryosphaeria</taxon>
    </lineage>
</organism>
<proteinExistence type="predicted"/>
<dbReference type="OrthoDB" id="2831684at2759"/>
<evidence type="ECO:0000259" key="2">
    <source>
        <dbReference type="Pfam" id="PF16862"/>
    </source>
</evidence>
<dbReference type="SUPFAM" id="SSF51445">
    <property type="entry name" value="(Trans)glycosidases"/>
    <property type="match status" value="1"/>
</dbReference>
<accession>A0A8H4N6K2</accession>
<dbReference type="EMBL" id="WWBZ02000016">
    <property type="protein sequence ID" value="KAF4309103.1"/>
    <property type="molecule type" value="Genomic_DNA"/>
</dbReference>
<dbReference type="InterPro" id="IPR031728">
    <property type="entry name" value="GlcAase_C"/>
</dbReference>
<keyword evidence="1" id="KW-0732">Signal</keyword>
<dbReference type="Proteomes" id="UP000572817">
    <property type="component" value="Unassembled WGS sequence"/>
</dbReference>
<evidence type="ECO:0000313" key="3">
    <source>
        <dbReference type="EMBL" id="KAF4309103.1"/>
    </source>
</evidence>
<dbReference type="PANTHER" id="PTHR36183:SF2">
    <property type="entry name" value="BETA-GLUCURONIDASE C-TERMINAL DOMAIN-CONTAINING PROTEIN"/>
    <property type="match status" value="1"/>
</dbReference>
<protein>
    <submittedName>
        <fullName evidence="3">Beta-glucuronidase</fullName>
    </submittedName>
</protein>
<feature type="domain" description="Beta-glucuronidase C-terminal" evidence="2">
    <location>
        <begin position="413"/>
        <end position="512"/>
    </location>
</feature>
<evidence type="ECO:0000256" key="1">
    <source>
        <dbReference type="SAM" id="SignalP"/>
    </source>
</evidence>
<feature type="chain" id="PRO_5034338489" evidence="1">
    <location>
        <begin position="17"/>
        <end position="517"/>
    </location>
</feature>
<comment type="caution">
    <text evidence="3">The sequence shown here is derived from an EMBL/GenBank/DDBJ whole genome shotgun (WGS) entry which is preliminary data.</text>
</comment>
<reference evidence="3" key="1">
    <citation type="submission" date="2020-04" db="EMBL/GenBank/DDBJ databases">
        <title>Genome Assembly and Annotation of Botryosphaeria dothidea sdau 11-99, a Latent Pathogen of Apple Fruit Ring Rot in China.</title>
        <authorList>
            <person name="Yu C."/>
            <person name="Diao Y."/>
            <person name="Lu Q."/>
            <person name="Zhao J."/>
            <person name="Cui S."/>
            <person name="Peng C."/>
            <person name="He B."/>
            <person name="Liu H."/>
        </authorList>
    </citation>
    <scope>NUCLEOTIDE SEQUENCE [LARGE SCALE GENOMIC DNA]</scope>
    <source>
        <strain evidence="3">Sdau11-99</strain>
    </source>
</reference>
<feature type="signal peptide" evidence="1">
    <location>
        <begin position="1"/>
        <end position="16"/>
    </location>
</feature>
<dbReference type="PANTHER" id="PTHR36183">
    <property type="entry name" value="BETA-GLUCURONIDASE"/>
    <property type="match status" value="1"/>
</dbReference>
<dbReference type="Pfam" id="PF16862">
    <property type="entry name" value="Glyco_hydro_79C"/>
    <property type="match status" value="1"/>
</dbReference>
<dbReference type="InterPro" id="IPR013780">
    <property type="entry name" value="Glyco_hydro_b"/>
</dbReference>
<sequence>MASRLIIASLLLSASSFVLPRAADDETVSLKAPKTAPNGQNVVDASFQSYSIEFNYMLDFAGNNSSPNEYSIQMLKNLGNYAGAYPYIRVGGTTQNRNVYYDNQTVALNQTFTHPWDDQPSKLSTGPDWFESFQQFPEGTKYIYGLNFYEGEWGLNNTVSQATPAYLAMGDSLYAYEIGNEVNGWAAGSRRPANWTINDYIDEWTEYSEAIRDDIRKHPGHEDYTPHFQGCAYTAPRAAALANDTTWNVANTVRLGMGKSDMLVSVADHDYMGANCENAPVPTLKDSLLDHHHMTSLAYWHEILGSQLAELGVSYVLGETNSISCQGTPNVSDVFGSALWAADYMLYIAGLNVQRLHFHSGSVYRYTPWQPVTINGTAPYAKPLYYGNLFAAAALGGGGKRVVSLANETTFVAYGVYEEEGLRSVAVLNLEMWNSTQGGGEDRPGVVVRLPEDVEGWGGAVVRRLTAAGVEVKRGVTFAGRSVDGSGKLVGEEELEEVVDGEVRVGAGEAVLVTLQK</sequence>
<keyword evidence="4" id="KW-1185">Reference proteome</keyword>
<dbReference type="Gene3D" id="2.60.40.1180">
    <property type="entry name" value="Golgi alpha-mannosidase II"/>
    <property type="match status" value="1"/>
</dbReference>